<proteinExistence type="predicted"/>
<accession>A0A8B3RJ99</accession>
<dbReference type="RefSeq" id="WP_130077380.1">
    <property type="nucleotide sequence ID" value="NZ_RSCO01000019.1"/>
</dbReference>
<evidence type="ECO:0000313" key="2">
    <source>
        <dbReference type="EMBL" id="RYM95446.1"/>
    </source>
</evidence>
<dbReference type="EMBL" id="RSCO01000019">
    <property type="protein sequence ID" value="RYM95446.1"/>
    <property type="molecule type" value="Genomic_DNA"/>
</dbReference>
<organism evidence="2 3">
    <name type="scientific">Bifidobacterium animalis subsp. lactis</name>
    <name type="common">Bifidobacterium lactis</name>
    <dbReference type="NCBI Taxonomy" id="302911"/>
    <lineage>
        <taxon>Bacteria</taxon>
        <taxon>Bacillati</taxon>
        <taxon>Actinomycetota</taxon>
        <taxon>Actinomycetes</taxon>
        <taxon>Bifidobacteriales</taxon>
        <taxon>Bifidobacteriaceae</taxon>
        <taxon>Bifidobacterium</taxon>
    </lineage>
</organism>
<dbReference type="AlphaFoldDB" id="A0A8B3RJ99"/>
<name>A0A8B3RJ99_BIFAN</name>
<keyword evidence="1" id="KW-0175">Coiled coil</keyword>
<dbReference type="Proteomes" id="UP000293613">
    <property type="component" value="Unassembled WGS sequence"/>
</dbReference>
<gene>
    <name evidence="2" type="ORF">PG2011B_0724</name>
</gene>
<evidence type="ECO:0000256" key="1">
    <source>
        <dbReference type="SAM" id="Coils"/>
    </source>
</evidence>
<sequence>MSEPAVAPDTVTVETPVGLPTVLMGGYDKTETDKTIHDYRMRVATLKTRLDRNSNAYADLQTRCQQLEAANTQLTHDLQEARRDAEHAIVGLAKREQAYVDRCRKEGDGYRNTAQEQAKHIVANAQHEADLQVAQAREQAEQVLAEAKRQGEQLVGKARQDSAALLTSAKASTDELREQARRTVTAAEQQANTIIDKAKQEATRIENDGQQNAKQWEVRISRLADTYHQYQRKLVELADALNTINQHDTGRQHVERED</sequence>
<protein>
    <submittedName>
        <fullName evidence="2">Large Ala/Glu-rich protein</fullName>
    </submittedName>
</protein>
<feature type="coiled-coil region" evidence="1">
    <location>
        <begin position="50"/>
        <end position="84"/>
    </location>
</feature>
<reference evidence="2 3" key="1">
    <citation type="journal article" date="2019" name="Appl. Environ. Microbiol.">
        <title>Dissecting the evolutionary development of the Bifidobacterium animalis species through comparative genomics analyses.</title>
        <authorList>
            <person name="Lugli G.A."/>
            <person name="Mancino W."/>
            <person name="Milani C."/>
            <person name="Duranti S."/>
            <person name="Mancabelli L."/>
            <person name="Napoli S."/>
            <person name="Mangifesta M."/>
            <person name="Viappiani A."/>
            <person name="Anzalone R."/>
            <person name="Longhi G."/>
            <person name="van Sinderen D."/>
            <person name="Ventura M."/>
            <person name="Turroni F."/>
        </authorList>
    </citation>
    <scope>NUCLEOTIDE SEQUENCE [LARGE SCALE GENOMIC DNA]</scope>
    <source>
        <strain evidence="2 3">2011B</strain>
    </source>
</reference>
<evidence type="ECO:0000313" key="3">
    <source>
        <dbReference type="Proteomes" id="UP000293613"/>
    </source>
</evidence>
<comment type="caution">
    <text evidence="2">The sequence shown here is derived from an EMBL/GenBank/DDBJ whole genome shotgun (WGS) entry which is preliminary data.</text>
</comment>
<feature type="coiled-coil region" evidence="1">
    <location>
        <begin position="126"/>
        <end position="240"/>
    </location>
</feature>